<feature type="non-terminal residue" evidence="1">
    <location>
        <position position="759"/>
    </location>
</feature>
<dbReference type="AlphaFoldDB" id="A0ABC8QMQ8"/>
<evidence type="ECO:0000313" key="2">
    <source>
        <dbReference type="Proteomes" id="UP001642360"/>
    </source>
</evidence>
<proteinExistence type="predicted"/>
<evidence type="ECO:0000313" key="1">
    <source>
        <dbReference type="EMBL" id="CAK9133808.1"/>
    </source>
</evidence>
<gene>
    <name evidence="1" type="ORF">ILEXP_LOCUS731</name>
</gene>
<organism evidence="1 2">
    <name type="scientific">Ilex paraguariensis</name>
    <name type="common">yerba mate</name>
    <dbReference type="NCBI Taxonomy" id="185542"/>
    <lineage>
        <taxon>Eukaryota</taxon>
        <taxon>Viridiplantae</taxon>
        <taxon>Streptophyta</taxon>
        <taxon>Embryophyta</taxon>
        <taxon>Tracheophyta</taxon>
        <taxon>Spermatophyta</taxon>
        <taxon>Magnoliopsida</taxon>
        <taxon>eudicotyledons</taxon>
        <taxon>Gunneridae</taxon>
        <taxon>Pentapetalae</taxon>
        <taxon>asterids</taxon>
        <taxon>campanulids</taxon>
        <taxon>Aquifoliales</taxon>
        <taxon>Aquifoliaceae</taxon>
        <taxon>Ilex</taxon>
    </lineage>
</organism>
<sequence>AVPAPGAASGVAFVVRAADRRGHGGAALRGAQEHELTGSLIRSARRSVRLPAPRRRHPRNVFIGDEAAAAAQFHGAVVAVQVQGAHHVGAGAAGRDQGRDAGFAEQRHEVFTAQGQVQQDHGQLGQRLQRGGAVVGQRIEFADDDHGRQLGQGLEADVRFGHQQVVGDGDIDLRGAQLVDQAFLVVLDLRHRGLGVGARESLAQLGGDHGRQRGEAAHAHGAAHLALRAAGHVIQGHGLVEQAADFPQDFGACGRDGQALRMVAHEQRHLQLRLHLGDGRGDGRGRDVDAVGGLGNAAELARCHAVFQLSEGQSCQHGVQEVERGRAARVIRRVVDQAADRAARGPSRKAPALCGVAGVVIAKPLRHRTVALGWRLRGLHAVRQPGGLADKVQRRIPVEVPVHGRRLGVGRALRKQLEAEPVAGVVRVEQVARIGQQPAAVVGLRLRAERIELAQPGAGVLVLEAGVVRRQADLAAAQLAHGVHHVVQLAGGQRPTREQQRLVGHHQPGRAALGQRDGGREVGVDAFAVAGQAGQPVLHGLQLLHAGLARVVQGRAYQHVGQLQAALQEGEGRVAVQRLAQEMGGPGVAVEQHVLPGNQHVVEDHDGIHFVEAMAQRMVLGRCAGGQARAADEAQAGRAQVADEAYGVFGLRRVAPVRQPRLGEGLVGIGGSGLVLGAAHDDACIGLLDHVQQHVGVLVLRQARAVALGVGVGRYVEQVATHHAADVGADVGGKARVQLVEHVLAVEQRPHLAHALVAH</sequence>
<protein>
    <submittedName>
        <fullName evidence="1">Uncharacterized protein</fullName>
    </submittedName>
</protein>
<accession>A0ABC8QMQ8</accession>
<reference evidence="1 2" key="1">
    <citation type="submission" date="2024-02" db="EMBL/GenBank/DDBJ databases">
        <authorList>
            <person name="Vignale AGUSTIN F."/>
            <person name="Sosa J E."/>
            <person name="Modenutti C."/>
        </authorList>
    </citation>
    <scope>NUCLEOTIDE SEQUENCE [LARGE SCALE GENOMIC DNA]</scope>
</reference>
<dbReference type="EMBL" id="CAUOFW020000196">
    <property type="protein sequence ID" value="CAK9133808.1"/>
    <property type="molecule type" value="Genomic_DNA"/>
</dbReference>
<keyword evidence="2" id="KW-1185">Reference proteome</keyword>
<name>A0ABC8QMQ8_9AQUA</name>
<feature type="non-terminal residue" evidence="1">
    <location>
        <position position="1"/>
    </location>
</feature>
<comment type="caution">
    <text evidence="1">The sequence shown here is derived from an EMBL/GenBank/DDBJ whole genome shotgun (WGS) entry which is preliminary data.</text>
</comment>
<dbReference type="Proteomes" id="UP001642360">
    <property type="component" value="Unassembled WGS sequence"/>
</dbReference>